<evidence type="ECO:0000313" key="6">
    <source>
        <dbReference type="Proteomes" id="UP000257200"/>
    </source>
</evidence>
<dbReference type="SMART" id="SM00369">
    <property type="entry name" value="LRR_TYP"/>
    <property type="match status" value="14"/>
</dbReference>
<dbReference type="FunFam" id="3.80.10.10:FF:001164">
    <property type="entry name" value="GH01279p"/>
    <property type="match status" value="2"/>
</dbReference>
<dbReference type="Ensembl" id="ENSAPOT00000019476.1">
    <property type="protein sequence ID" value="ENSAPOP00000028896.1"/>
    <property type="gene ID" value="ENSAPOG00000014476.1"/>
</dbReference>
<dbReference type="PANTHER" id="PTHR24366:SF96">
    <property type="entry name" value="LEUCINE RICH REPEAT CONTAINING 53"/>
    <property type="match status" value="1"/>
</dbReference>
<dbReference type="InterPro" id="IPR001611">
    <property type="entry name" value="Leu-rich_rpt"/>
</dbReference>
<dbReference type="SMART" id="SM00082">
    <property type="entry name" value="LRRCT"/>
    <property type="match status" value="2"/>
</dbReference>
<organism evidence="5 6">
    <name type="scientific">Acanthochromis polyacanthus</name>
    <name type="common">spiny chromis</name>
    <dbReference type="NCBI Taxonomy" id="80966"/>
    <lineage>
        <taxon>Eukaryota</taxon>
        <taxon>Metazoa</taxon>
        <taxon>Chordata</taxon>
        <taxon>Craniata</taxon>
        <taxon>Vertebrata</taxon>
        <taxon>Euteleostomi</taxon>
        <taxon>Actinopterygii</taxon>
        <taxon>Neopterygii</taxon>
        <taxon>Teleostei</taxon>
        <taxon>Neoteleostei</taxon>
        <taxon>Acanthomorphata</taxon>
        <taxon>Ovalentaria</taxon>
        <taxon>Pomacentridae</taxon>
        <taxon>Acanthochromis</taxon>
    </lineage>
</organism>
<dbReference type="STRING" id="80966.ENSAPOP00000028896"/>
<dbReference type="PANTHER" id="PTHR24366">
    <property type="entry name" value="IG(IMMUNOGLOBULIN) AND LRR(LEUCINE RICH REPEAT) DOMAINS"/>
    <property type="match status" value="1"/>
</dbReference>
<evidence type="ECO:0000313" key="5">
    <source>
        <dbReference type="Ensembl" id="ENSAPOP00000028896.1"/>
    </source>
</evidence>
<dbReference type="InterPro" id="IPR003591">
    <property type="entry name" value="Leu-rich_rpt_typical-subtyp"/>
</dbReference>
<evidence type="ECO:0000256" key="3">
    <source>
        <dbReference type="ARBA" id="ARBA00022737"/>
    </source>
</evidence>
<keyword evidence="3" id="KW-0677">Repeat</keyword>
<reference evidence="5" key="1">
    <citation type="submission" date="2025-08" db="UniProtKB">
        <authorList>
            <consortium name="Ensembl"/>
        </authorList>
    </citation>
    <scope>IDENTIFICATION</scope>
</reference>
<dbReference type="Gene3D" id="3.80.10.10">
    <property type="entry name" value="Ribonuclease Inhibitor"/>
    <property type="match status" value="3"/>
</dbReference>
<keyword evidence="1" id="KW-0433">Leucine-rich repeat</keyword>
<dbReference type="SMART" id="SM00364">
    <property type="entry name" value="LRR_BAC"/>
    <property type="match status" value="6"/>
</dbReference>
<reference evidence="5" key="2">
    <citation type="submission" date="2025-09" db="UniProtKB">
        <authorList>
            <consortium name="Ensembl"/>
        </authorList>
    </citation>
    <scope>IDENTIFICATION</scope>
</reference>
<dbReference type="InParanoid" id="A0A3Q1GE37"/>
<feature type="domain" description="LRRCT" evidence="4">
    <location>
        <begin position="472"/>
        <end position="517"/>
    </location>
</feature>
<sequence length="549" mass="62827">MPEIAEFYLYGTNLTTVPENVFANMSGLQILNFHLNDHLKELPQDLFCCLHNLTKLSLKSNNLSHLHPELFSKLPTLNTLVLNDNKLENLPENIFQNLTGVLSIDLKNNQLQTLSGGTFSTNTALNNLYLSGNPWNCDCDIRDISQLQGLLLRSSFLTSLRVLSHFSFSNTSESSDFISLFWRFSSVSFSGPSKNPAETVENWFLDRSSFLTFFRGLNIPVGRELRLFCWRLNSKLPPTIFHSLTKLRRLIIHYNELEELEVGIFDQLVNLTKLRIEHNQISSLPPQVFWSLRNLKMLTLSNNRLLVVPDRSFYFMPKLSTLTLFNNPLLSLPDELMGYMPEIAEFYLYGTNLTTVPENVFANMSGLQILNFHLNDHLKELPQDLFCCLHNLTKLSLKSNNLSHLHPELFSKLPTLNTLVLNDNKLENLPENIFQNLTGVLSIDLKNNQLQTLSGGTFSTNTALNNLYLSGNPWNCDCDIRDIARWIKHNKQVVLDSEDVMCHSPVYQLLSKPKCCPNFNFWALKLFIFPSKNISPTCKALTSAEFNVW</sequence>
<dbReference type="SUPFAM" id="SSF52058">
    <property type="entry name" value="L domain-like"/>
    <property type="match status" value="2"/>
</dbReference>
<feature type="domain" description="LRRCT" evidence="4">
    <location>
        <begin position="133"/>
        <end position="180"/>
    </location>
</feature>
<dbReference type="AlphaFoldDB" id="A0A3Q1GE37"/>
<dbReference type="GeneTree" id="ENSGT00940000166731"/>
<dbReference type="InterPro" id="IPR032675">
    <property type="entry name" value="LRR_dom_sf"/>
</dbReference>
<name>A0A3Q1GE37_9TELE</name>
<keyword evidence="6" id="KW-1185">Reference proteome</keyword>
<accession>A0A3Q1GE37</accession>
<keyword evidence="2" id="KW-0732">Signal</keyword>
<dbReference type="Pfam" id="PF13855">
    <property type="entry name" value="LRR_8"/>
    <property type="match status" value="5"/>
</dbReference>
<proteinExistence type="predicted"/>
<dbReference type="PROSITE" id="PS51450">
    <property type="entry name" value="LRR"/>
    <property type="match status" value="3"/>
</dbReference>
<evidence type="ECO:0000259" key="4">
    <source>
        <dbReference type="SMART" id="SM00082"/>
    </source>
</evidence>
<dbReference type="Proteomes" id="UP000257200">
    <property type="component" value="Unplaced"/>
</dbReference>
<evidence type="ECO:0000256" key="1">
    <source>
        <dbReference type="ARBA" id="ARBA00022614"/>
    </source>
</evidence>
<protein>
    <submittedName>
        <fullName evidence="5">Si:ch211-117l17.7</fullName>
    </submittedName>
</protein>
<evidence type="ECO:0000256" key="2">
    <source>
        <dbReference type="ARBA" id="ARBA00022729"/>
    </source>
</evidence>
<dbReference type="InterPro" id="IPR000483">
    <property type="entry name" value="Cys-rich_flank_reg_C"/>
</dbReference>